<sequence length="274" mass="30934">MRRVQSVRTYAARPSLALAADDLGVLREGDETNEDVLRRQLLEKDRECDRLQMSIQALQDQLLQRPSLEVVQKVQKDYKDLELLLQGTQRENEKCMADMERMKTREKMLERELTRLAGDNWQANLEIPPATMSLRTSSGIHGGLNLMHQRSNTISSPLSHMTRSYSPSSSPRPSSSSGFRPTSGSPTPYQQNSTSQAQSEQQQQDNAENQAEKEAQRQAALAQIEQVRMLILGMDKKLDMREEKLSKMVDRAESESKKFEATLVEAKTAGVGLV</sequence>
<reference evidence="3 4" key="1">
    <citation type="submission" date="2019-12" db="EMBL/GenBank/DDBJ databases">
        <authorList>
            <person name="Floudas D."/>
            <person name="Bentzer J."/>
            <person name="Ahren D."/>
            <person name="Johansson T."/>
            <person name="Persson P."/>
            <person name="Tunlid A."/>
        </authorList>
    </citation>
    <scope>NUCLEOTIDE SEQUENCE [LARGE SCALE GENOMIC DNA]</scope>
    <source>
        <strain evidence="3 4">CBS 102.39</strain>
    </source>
</reference>
<dbReference type="OrthoDB" id="3363533at2759"/>
<protein>
    <submittedName>
        <fullName evidence="3">Uncharacterized protein</fullName>
    </submittedName>
</protein>
<evidence type="ECO:0000256" key="1">
    <source>
        <dbReference type="SAM" id="Coils"/>
    </source>
</evidence>
<dbReference type="Proteomes" id="UP000521872">
    <property type="component" value="Unassembled WGS sequence"/>
</dbReference>
<feature type="coiled-coil region" evidence="1">
    <location>
        <begin position="41"/>
        <end position="119"/>
    </location>
</feature>
<feature type="region of interest" description="Disordered" evidence="2">
    <location>
        <begin position="156"/>
        <end position="217"/>
    </location>
</feature>
<keyword evidence="4" id="KW-1185">Reference proteome</keyword>
<dbReference type="EMBL" id="JAACJL010000057">
    <property type="protein sequence ID" value="KAF4612454.1"/>
    <property type="molecule type" value="Genomic_DNA"/>
</dbReference>
<comment type="caution">
    <text evidence="3">The sequence shown here is derived from an EMBL/GenBank/DDBJ whole genome shotgun (WGS) entry which is preliminary data.</text>
</comment>
<feature type="coiled-coil region" evidence="1">
    <location>
        <begin position="242"/>
        <end position="269"/>
    </location>
</feature>
<proteinExistence type="predicted"/>
<gene>
    <name evidence="3" type="ORF">D9613_004415</name>
</gene>
<feature type="compositionally biased region" description="Low complexity" evidence="2">
    <location>
        <begin position="162"/>
        <end position="209"/>
    </location>
</feature>
<name>A0A8H4QJY9_9AGAR</name>
<evidence type="ECO:0000313" key="3">
    <source>
        <dbReference type="EMBL" id="KAF4612454.1"/>
    </source>
</evidence>
<evidence type="ECO:0000313" key="4">
    <source>
        <dbReference type="Proteomes" id="UP000521872"/>
    </source>
</evidence>
<keyword evidence="1" id="KW-0175">Coiled coil</keyword>
<organism evidence="3 4">
    <name type="scientific">Agrocybe pediades</name>
    <dbReference type="NCBI Taxonomy" id="84607"/>
    <lineage>
        <taxon>Eukaryota</taxon>
        <taxon>Fungi</taxon>
        <taxon>Dikarya</taxon>
        <taxon>Basidiomycota</taxon>
        <taxon>Agaricomycotina</taxon>
        <taxon>Agaricomycetes</taxon>
        <taxon>Agaricomycetidae</taxon>
        <taxon>Agaricales</taxon>
        <taxon>Agaricineae</taxon>
        <taxon>Strophariaceae</taxon>
        <taxon>Agrocybe</taxon>
    </lineage>
</organism>
<evidence type="ECO:0000256" key="2">
    <source>
        <dbReference type="SAM" id="MobiDB-lite"/>
    </source>
</evidence>
<accession>A0A8H4QJY9</accession>
<dbReference type="AlphaFoldDB" id="A0A8H4QJY9"/>